<dbReference type="InterPro" id="IPR009057">
    <property type="entry name" value="Homeodomain-like_sf"/>
</dbReference>
<keyword evidence="1" id="KW-0805">Transcription regulation</keyword>
<keyword evidence="7" id="KW-1185">Reference proteome</keyword>
<proteinExistence type="predicted"/>
<sequence length="202" mass="23767">MIRQRKTQNERKEETRKLLIKSAVENFAKYGFHGVSIDKLAEYAGFSKGAFYAHFHSKEEIFLALLEQQMQLHVEKINSFLAEQPSLLHFPEKMNQQSIQNLEENRTWSLLNMEFLLYSMRNEEVRCQWSNMILQSVKQISQSIENLIEKENLTCTLSPEEMAWTILSLENGIAIFHYISQDHVPIDLLEKSLKRIFSLNKN</sequence>
<dbReference type="Gene3D" id="1.10.10.60">
    <property type="entry name" value="Homeodomain-like"/>
    <property type="match status" value="1"/>
</dbReference>
<dbReference type="RefSeq" id="WP_350385383.1">
    <property type="nucleotide sequence ID" value="NZ_JBEOME010000003.1"/>
</dbReference>
<dbReference type="PANTHER" id="PTHR47506:SF6">
    <property type="entry name" value="HTH-TYPE TRANSCRIPTIONAL REPRESSOR NEMR"/>
    <property type="match status" value="1"/>
</dbReference>
<feature type="domain" description="HTH tetR-type" evidence="5">
    <location>
        <begin position="13"/>
        <end position="73"/>
    </location>
</feature>
<dbReference type="Proteomes" id="UP001467674">
    <property type="component" value="Unassembled WGS sequence"/>
</dbReference>
<organism evidence="6 7">
    <name type="scientific">Bacillus altitudinis</name>
    <dbReference type="NCBI Taxonomy" id="293387"/>
    <lineage>
        <taxon>Bacteria</taxon>
        <taxon>Bacillati</taxon>
        <taxon>Bacillota</taxon>
        <taxon>Bacilli</taxon>
        <taxon>Bacillales</taxon>
        <taxon>Bacillaceae</taxon>
        <taxon>Bacillus</taxon>
    </lineage>
</organism>
<evidence type="ECO:0000313" key="7">
    <source>
        <dbReference type="Proteomes" id="UP001467674"/>
    </source>
</evidence>
<dbReference type="SUPFAM" id="SSF46689">
    <property type="entry name" value="Homeodomain-like"/>
    <property type="match status" value="1"/>
</dbReference>
<evidence type="ECO:0000256" key="4">
    <source>
        <dbReference type="PROSITE-ProRule" id="PRU00335"/>
    </source>
</evidence>
<evidence type="ECO:0000256" key="3">
    <source>
        <dbReference type="ARBA" id="ARBA00023163"/>
    </source>
</evidence>
<dbReference type="PROSITE" id="PS50977">
    <property type="entry name" value="HTH_TETR_2"/>
    <property type="match status" value="1"/>
</dbReference>
<protein>
    <submittedName>
        <fullName evidence="6">TetR/AcrR family transcriptional regulator</fullName>
    </submittedName>
</protein>
<dbReference type="EMBL" id="JBEOME010000003">
    <property type="protein sequence ID" value="MER3120993.1"/>
    <property type="molecule type" value="Genomic_DNA"/>
</dbReference>
<evidence type="ECO:0000256" key="2">
    <source>
        <dbReference type="ARBA" id="ARBA00023125"/>
    </source>
</evidence>
<accession>A0ABV1S378</accession>
<dbReference type="InterPro" id="IPR001647">
    <property type="entry name" value="HTH_TetR"/>
</dbReference>
<gene>
    <name evidence="6" type="ORF">ABQG71_07280</name>
</gene>
<keyword evidence="3" id="KW-0804">Transcription</keyword>
<evidence type="ECO:0000313" key="6">
    <source>
        <dbReference type="EMBL" id="MER3120993.1"/>
    </source>
</evidence>
<dbReference type="PANTHER" id="PTHR47506">
    <property type="entry name" value="TRANSCRIPTIONAL REGULATORY PROTEIN"/>
    <property type="match status" value="1"/>
</dbReference>
<evidence type="ECO:0000256" key="1">
    <source>
        <dbReference type="ARBA" id="ARBA00023015"/>
    </source>
</evidence>
<dbReference type="Gene3D" id="1.10.357.10">
    <property type="entry name" value="Tetracycline Repressor, domain 2"/>
    <property type="match status" value="1"/>
</dbReference>
<dbReference type="InterPro" id="IPR036271">
    <property type="entry name" value="Tet_transcr_reg_TetR-rel_C_sf"/>
</dbReference>
<reference evidence="6 7" key="1">
    <citation type="submission" date="2024-06" db="EMBL/GenBank/DDBJ databases">
        <title>Construction of an artificial bacterial consortium using nitrogen cycle bacteria from Cuatro Cienegas Basin and a mangrove forest.</title>
        <authorList>
            <person name="Aguilera-Najera D."/>
            <person name="Marquez-Cianci L."/>
            <person name="Martinez-Perez E."/>
            <person name="Rosas-Barrera M."/>
            <person name="Rodriguez-Cruz U.E."/>
            <person name="Tapia-Lopez R."/>
            <person name="Eguiarte L.E."/>
            <person name="Souza-Saldivar V."/>
        </authorList>
    </citation>
    <scope>NUCLEOTIDE SEQUENCE [LARGE SCALE GENOMIC DNA]</scope>
    <source>
        <strain evidence="6 7">S14-15</strain>
    </source>
</reference>
<dbReference type="PRINTS" id="PR00455">
    <property type="entry name" value="HTHTETR"/>
</dbReference>
<evidence type="ECO:0000259" key="5">
    <source>
        <dbReference type="PROSITE" id="PS50977"/>
    </source>
</evidence>
<dbReference type="Pfam" id="PF00440">
    <property type="entry name" value="TetR_N"/>
    <property type="match status" value="1"/>
</dbReference>
<dbReference type="SUPFAM" id="SSF48498">
    <property type="entry name" value="Tetracyclin repressor-like, C-terminal domain"/>
    <property type="match status" value="1"/>
</dbReference>
<name>A0ABV1S378_BACAB</name>
<keyword evidence="2 4" id="KW-0238">DNA-binding</keyword>
<feature type="DNA-binding region" description="H-T-H motif" evidence="4">
    <location>
        <begin position="36"/>
        <end position="55"/>
    </location>
</feature>
<comment type="caution">
    <text evidence="6">The sequence shown here is derived from an EMBL/GenBank/DDBJ whole genome shotgun (WGS) entry which is preliminary data.</text>
</comment>